<dbReference type="KEGG" id="chd:Calhy_0343"/>
<accession>E4QBI9</accession>
<dbReference type="HOGENOM" id="CLU_1792893_0_0_9"/>
<dbReference type="OrthoDB" id="1716776at2"/>
<protein>
    <submittedName>
        <fullName evidence="1">Uncharacterized protein</fullName>
    </submittedName>
</protein>
<name>E4QBI9_CALH1</name>
<reference evidence="1 2" key="2">
    <citation type="journal article" date="2011" name="J. Bacteriol.">
        <title>Complete genome sequences for the anaerobic, extremely thermophilic plant biomass-degrading bacteria Caldicellulosiruptor hydrothermalis, Caldicellulosiruptor kristjanssonii, Caldicellulosiruptor kronotskyensis, Caldicellulosiruptor owensenis, and Caldicellulosiruptor lactoaceticus.</title>
        <authorList>
            <person name="Blumer-Schuette S.E."/>
            <person name="Ozdemir I."/>
            <person name="Mistry D."/>
            <person name="Lucas S."/>
            <person name="Lapidus A."/>
            <person name="Cheng J.F."/>
            <person name="Goodwin L.A."/>
            <person name="Pitluck S."/>
            <person name="Land M.L."/>
            <person name="Hauser L.J."/>
            <person name="Woyke T."/>
            <person name="Mikhailova N."/>
            <person name="Pati A."/>
            <person name="Kyrpides N.C."/>
            <person name="Ivanova N."/>
            <person name="Detter J.C."/>
            <person name="Walston-Davenport K."/>
            <person name="Han S."/>
            <person name="Adams M.W."/>
            <person name="Kelly R.M."/>
        </authorList>
    </citation>
    <scope>NUCLEOTIDE SEQUENCE [LARGE SCALE GENOMIC DNA]</scope>
    <source>
        <strain evidence="2">DSM 18901 / VKM B-2411 / 108</strain>
    </source>
</reference>
<keyword evidence="2" id="KW-1185">Reference proteome</keyword>
<gene>
    <name evidence="1" type="ordered locus">Calhy_0343</name>
</gene>
<dbReference type="RefSeq" id="WP_013402300.1">
    <property type="nucleotide sequence ID" value="NC_014652.1"/>
</dbReference>
<evidence type="ECO:0000313" key="1">
    <source>
        <dbReference type="EMBL" id="ADQ06091.1"/>
    </source>
</evidence>
<sequence>MSDMLEKEVKDMKEVKDAFLATLEELFNPKYPVQKLNWGQVWKTINGKLSKGNSYKNGYGKGKPYPEKDIIKLIEARFDGTMLELKGNRVLFSIIRTPDGFVECYKLTQQFERTPNKQAIEAIERALDTDLGSINDMFVEMYAY</sequence>
<dbReference type="Proteomes" id="UP000006890">
    <property type="component" value="Chromosome"/>
</dbReference>
<evidence type="ECO:0000313" key="2">
    <source>
        <dbReference type="Proteomes" id="UP000006890"/>
    </source>
</evidence>
<dbReference type="AlphaFoldDB" id="E4QBI9"/>
<organism evidence="1 2">
    <name type="scientific">Caldicellulosiruptor hydrothermalis (strain DSM 18901 / VKM B-2411 / 108)</name>
    <dbReference type="NCBI Taxonomy" id="632292"/>
    <lineage>
        <taxon>Bacteria</taxon>
        <taxon>Bacillati</taxon>
        <taxon>Bacillota</taxon>
        <taxon>Bacillota incertae sedis</taxon>
        <taxon>Caldicellulosiruptorales</taxon>
        <taxon>Caldicellulosiruptoraceae</taxon>
        <taxon>Caldicellulosiruptor</taxon>
    </lineage>
</organism>
<dbReference type="STRING" id="632292.Calhy_0343"/>
<proteinExistence type="predicted"/>
<dbReference type="EMBL" id="CP002219">
    <property type="protein sequence ID" value="ADQ06091.1"/>
    <property type="molecule type" value="Genomic_DNA"/>
</dbReference>
<reference key="1">
    <citation type="submission" date="2010-09" db="EMBL/GenBank/DDBJ databases">
        <title>Complete sequence of Caldicellulosiruptor hydrothermalis 108.</title>
        <authorList>
            <consortium name="US DOE Joint Genome Institute"/>
            <person name="Lucas S."/>
            <person name="Copeland A."/>
            <person name="Lapidus A."/>
            <person name="Cheng J.-F."/>
            <person name="Bruce D."/>
            <person name="Goodwin L."/>
            <person name="Pitluck S."/>
            <person name="Davenport K."/>
            <person name="Detter J.C."/>
            <person name="Han C."/>
            <person name="Tapia R."/>
            <person name="Land M."/>
            <person name="Hauser L."/>
            <person name="Chang Y.-J."/>
            <person name="Jeffries C."/>
            <person name="Kyrpides N."/>
            <person name="Ivanova N."/>
            <person name="Mikhailova N."/>
            <person name="Blumer-Schuette S.E."/>
            <person name="Kelly R.M."/>
            <person name="Woyke T."/>
        </authorList>
    </citation>
    <scope>NUCLEOTIDE SEQUENCE</scope>
    <source>
        <strain>108</strain>
    </source>
</reference>